<dbReference type="EMBL" id="AP022599">
    <property type="protein sequence ID" value="BBY82224.1"/>
    <property type="molecule type" value="Genomic_DNA"/>
</dbReference>
<sequence length="203" mass="22965">MLNGGSSAGKSSIAMAFQELVSDCWMHLGVDMFWYAIPQSQIDLDQVRPEYYTWDVTVDADGLEWLSVTPGPLLEKAMHARYLAIKAFLDEGLNVISDDLIWTRDWLVDLLRTFAGYQVWLVGVHVSDDEGSRRESGRDHRIAGASRGSARAAHADLEYDFELDTTDTPVLELARVLVEKYQACRRPEAFGRLRQRIPFPAET</sequence>
<evidence type="ECO:0000256" key="2">
    <source>
        <dbReference type="PIRSR" id="PIRSR007531-2"/>
    </source>
</evidence>
<dbReference type="GO" id="GO:0016740">
    <property type="term" value="F:transferase activity"/>
    <property type="evidence" value="ECO:0007669"/>
    <property type="project" value="UniProtKB-KW"/>
</dbReference>
<dbReference type="SUPFAM" id="SSF52540">
    <property type="entry name" value="P-loop containing nucleoside triphosphate hydrolases"/>
    <property type="match status" value="1"/>
</dbReference>
<organism evidence="3 4">
    <name type="scientific">Mycolicibacterium pulveris</name>
    <name type="common">Mycobacterium pulveris</name>
    <dbReference type="NCBI Taxonomy" id="36813"/>
    <lineage>
        <taxon>Bacteria</taxon>
        <taxon>Bacillati</taxon>
        <taxon>Actinomycetota</taxon>
        <taxon>Actinomycetes</taxon>
        <taxon>Mycobacteriales</taxon>
        <taxon>Mycobacteriaceae</taxon>
        <taxon>Mycolicibacterium</taxon>
    </lineage>
</organism>
<dbReference type="GO" id="GO:0005524">
    <property type="term" value="F:ATP binding"/>
    <property type="evidence" value="ECO:0007669"/>
    <property type="project" value="InterPro"/>
</dbReference>
<dbReference type="InterPro" id="IPR027417">
    <property type="entry name" value="P-loop_NTPase"/>
</dbReference>
<accession>A0A7I7UL95</accession>
<keyword evidence="3" id="KW-0808">Transferase</keyword>
<feature type="binding site" evidence="2">
    <location>
        <begin position="4"/>
        <end position="11"/>
    </location>
    <ligand>
        <name>ATP</name>
        <dbReference type="ChEBI" id="CHEBI:30616"/>
    </ligand>
</feature>
<evidence type="ECO:0000313" key="3">
    <source>
        <dbReference type="EMBL" id="BBY82224.1"/>
    </source>
</evidence>
<protein>
    <submittedName>
        <fullName evidence="3">Putative O-phosphotransferase</fullName>
    </submittedName>
</protein>
<feature type="active site" evidence="1">
    <location>
        <position position="31"/>
    </location>
</feature>
<dbReference type="AlphaFoldDB" id="A0A7I7UL95"/>
<dbReference type="Pfam" id="PF07931">
    <property type="entry name" value="CPT"/>
    <property type="match status" value="1"/>
</dbReference>
<reference evidence="3 4" key="1">
    <citation type="journal article" date="2019" name="Emerg. Microbes Infect.">
        <title>Comprehensive subspecies identification of 175 nontuberculous mycobacteria species based on 7547 genomic profiles.</title>
        <authorList>
            <person name="Matsumoto Y."/>
            <person name="Kinjo T."/>
            <person name="Motooka D."/>
            <person name="Nabeya D."/>
            <person name="Jung N."/>
            <person name="Uechi K."/>
            <person name="Horii T."/>
            <person name="Iida T."/>
            <person name="Fujita J."/>
            <person name="Nakamura S."/>
        </authorList>
    </citation>
    <scope>NUCLEOTIDE SEQUENCE [LARGE SCALE GENOMIC DNA]</scope>
    <source>
        <strain evidence="3 4">JCM 6370</strain>
    </source>
</reference>
<dbReference type="InterPro" id="IPR012853">
    <property type="entry name" value="CPT"/>
</dbReference>
<gene>
    <name evidence="3" type="ORF">MPUL_33820</name>
</gene>
<evidence type="ECO:0000313" key="4">
    <source>
        <dbReference type="Proteomes" id="UP000467252"/>
    </source>
</evidence>
<evidence type="ECO:0000256" key="1">
    <source>
        <dbReference type="PIRSR" id="PIRSR007531-1"/>
    </source>
</evidence>
<keyword evidence="4" id="KW-1185">Reference proteome</keyword>
<dbReference type="PIRSF" id="PIRSF007531">
    <property type="entry name" value="CPT"/>
    <property type="match status" value="1"/>
</dbReference>
<name>A0A7I7UL95_MYCPV</name>
<proteinExistence type="predicted"/>
<dbReference type="Proteomes" id="UP000467252">
    <property type="component" value="Chromosome"/>
</dbReference>
<dbReference type="Gene3D" id="3.40.50.300">
    <property type="entry name" value="P-loop containing nucleotide triphosphate hydrolases"/>
    <property type="match status" value="1"/>
</dbReference>